<organism evidence="2 3">
    <name type="scientific">Limisphaera ngatamarikiensis</name>
    <dbReference type="NCBI Taxonomy" id="1324935"/>
    <lineage>
        <taxon>Bacteria</taxon>
        <taxon>Pseudomonadati</taxon>
        <taxon>Verrucomicrobiota</taxon>
        <taxon>Verrucomicrobiia</taxon>
        <taxon>Limisphaerales</taxon>
        <taxon>Limisphaeraceae</taxon>
        <taxon>Limisphaera</taxon>
    </lineage>
</organism>
<evidence type="ECO:0000313" key="3">
    <source>
        <dbReference type="Proteomes" id="UP000477311"/>
    </source>
</evidence>
<sequence length="150" mass="16587">MNIRLQRNKDFKTRGLSLTEVVVAMGIAALLYAGIVSGYVLTTTRAEWTAYWLAAQALAADRLEQTRAAKWDTQASPPVDQLVPGNFPPRVDILDLPVNGGNIPLATSYVSIVVVSTNPPLKLIRAETVWSFKQRRTFTNTVVTYRAPDQ</sequence>
<protein>
    <recommendedName>
        <fullName evidence="4">Prepilin-type N-terminal cleavage/methylation domain-containing protein</fullName>
    </recommendedName>
</protein>
<dbReference type="Proteomes" id="UP000477311">
    <property type="component" value="Unassembled WGS sequence"/>
</dbReference>
<dbReference type="EMBL" id="JAAKYA010000042">
    <property type="protein sequence ID" value="NGO38994.1"/>
    <property type="molecule type" value="Genomic_DNA"/>
</dbReference>
<evidence type="ECO:0000256" key="1">
    <source>
        <dbReference type="SAM" id="Phobius"/>
    </source>
</evidence>
<accession>A0A6M1RUC7</accession>
<proteinExistence type="predicted"/>
<feature type="transmembrane region" description="Helical" evidence="1">
    <location>
        <begin position="21"/>
        <end position="41"/>
    </location>
</feature>
<keyword evidence="1" id="KW-0472">Membrane</keyword>
<evidence type="ECO:0008006" key="4">
    <source>
        <dbReference type="Google" id="ProtNLM"/>
    </source>
</evidence>
<comment type="caution">
    <text evidence="2">The sequence shown here is derived from an EMBL/GenBank/DDBJ whole genome shotgun (WGS) entry which is preliminary data.</text>
</comment>
<dbReference type="AlphaFoldDB" id="A0A6M1RUC7"/>
<evidence type="ECO:0000313" key="2">
    <source>
        <dbReference type="EMBL" id="NGO38994.1"/>
    </source>
</evidence>
<keyword evidence="1" id="KW-1133">Transmembrane helix</keyword>
<gene>
    <name evidence="2" type="ORF">G4L39_06235</name>
</gene>
<reference evidence="2 3" key="1">
    <citation type="submission" date="2020-02" db="EMBL/GenBank/DDBJ databases">
        <title>Draft genome sequence of Limisphaera ngatamarikiensis NGM72.4T, a thermophilic Verrucomicrobia grouped in subdivision 3.</title>
        <authorList>
            <person name="Carere C.R."/>
            <person name="Steen J."/>
            <person name="Hugenholtz P."/>
            <person name="Stott M.B."/>
        </authorList>
    </citation>
    <scope>NUCLEOTIDE SEQUENCE [LARGE SCALE GENOMIC DNA]</scope>
    <source>
        <strain evidence="2 3">NGM72.4</strain>
    </source>
</reference>
<dbReference type="RefSeq" id="WP_165106758.1">
    <property type="nucleotide sequence ID" value="NZ_JAAKYA010000042.1"/>
</dbReference>
<name>A0A6M1RUC7_9BACT</name>
<keyword evidence="1" id="KW-0812">Transmembrane</keyword>
<keyword evidence="3" id="KW-1185">Reference proteome</keyword>